<dbReference type="PROSITE" id="PS51077">
    <property type="entry name" value="HTH_ICLR"/>
    <property type="match status" value="1"/>
</dbReference>
<proteinExistence type="predicted"/>
<dbReference type="STRING" id="1395513.P343_11300"/>
<dbReference type="PROSITE" id="PS51078">
    <property type="entry name" value="ICLR_ED"/>
    <property type="match status" value="1"/>
</dbReference>
<evidence type="ECO:0000256" key="1">
    <source>
        <dbReference type="ARBA" id="ARBA00023015"/>
    </source>
</evidence>
<evidence type="ECO:0000256" key="2">
    <source>
        <dbReference type="ARBA" id="ARBA00023125"/>
    </source>
</evidence>
<dbReference type="InterPro" id="IPR050707">
    <property type="entry name" value="HTH_MetabolicPath_Reg"/>
</dbReference>
<reference evidence="6 7" key="1">
    <citation type="journal article" date="2013" name="Genome Announc.">
        <title>Genome Sequence of Sporolactobacillus laevolacticus DSM442, an Efficient Polymer-Grade D-Lactate Producer from Agricultural Waste Cottonseed as a Nitrogen Source.</title>
        <authorList>
            <person name="Wang H."/>
            <person name="Wang L."/>
            <person name="Ju J."/>
            <person name="Yu B."/>
            <person name="Ma Y."/>
        </authorList>
    </citation>
    <scope>NUCLEOTIDE SEQUENCE [LARGE SCALE GENOMIC DNA]</scope>
    <source>
        <strain evidence="6 7">DSM 442</strain>
    </source>
</reference>
<gene>
    <name evidence="6" type="ORF">P343_11300</name>
</gene>
<feature type="domain" description="IclR-ED" evidence="5">
    <location>
        <begin position="66"/>
        <end position="243"/>
    </location>
</feature>
<evidence type="ECO:0008006" key="8">
    <source>
        <dbReference type="Google" id="ProtNLM"/>
    </source>
</evidence>
<keyword evidence="3" id="KW-0804">Transcription</keyword>
<dbReference type="CDD" id="cd00090">
    <property type="entry name" value="HTH_ARSR"/>
    <property type="match status" value="1"/>
</dbReference>
<dbReference type="InterPro" id="IPR005471">
    <property type="entry name" value="Tscrpt_reg_IclR_N"/>
</dbReference>
<dbReference type="GO" id="GO:0003700">
    <property type="term" value="F:DNA-binding transcription factor activity"/>
    <property type="evidence" value="ECO:0007669"/>
    <property type="project" value="TreeGrafter"/>
</dbReference>
<dbReference type="Proteomes" id="UP000018296">
    <property type="component" value="Unassembled WGS sequence"/>
</dbReference>
<evidence type="ECO:0000256" key="3">
    <source>
        <dbReference type="ARBA" id="ARBA00023163"/>
    </source>
</evidence>
<sequence>MKGTQSLERALDILFALGDDGETQTIAEIAQRISIPESSVYRLIQTLERNGLVERKGQGQIGLGLRILELAKSLNSQFRNRLKSSAAPLMEQLSEETKETVVLFVRTGTNVICVKSVAGQHLVRFVVEDGKTFPIQNGASGKAILAFETSKIINQVIHTIETDLVDDFLEELQVIREKGFSETSSEVDPGIIGIAAPIFDQANHVIASVTVAGPGDRIKDEKLSAIVPHVIKTAKRISSSLSFSTTLS</sequence>
<dbReference type="RefSeq" id="WP_023510507.1">
    <property type="nucleotide sequence ID" value="NZ_AWTC01000010.1"/>
</dbReference>
<evidence type="ECO:0000313" key="7">
    <source>
        <dbReference type="Proteomes" id="UP000018296"/>
    </source>
</evidence>
<dbReference type="SMART" id="SM00346">
    <property type="entry name" value="HTH_ICLR"/>
    <property type="match status" value="1"/>
</dbReference>
<dbReference type="PATRIC" id="fig|1395513.3.peg.2283"/>
<dbReference type="Gene3D" id="3.30.450.40">
    <property type="match status" value="1"/>
</dbReference>
<keyword evidence="2" id="KW-0238">DNA-binding</keyword>
<dbReference type="EMBL" id="AWTC01000010">
    <property type="protein sequence ID" value="EST11607.1"/>
    <property type="molecule type" value="Genomic_DNA"/>
</dbReference>
<dbReference type="OrthoDB" id="9791752at2"/>
<dbReference type="AlphaFoldDB" id="V6IWH2"/>
<dbReference type="Gene3D" id="1.10.10.10">
    <property type="entry name" value="Winged helix-like DNA-binding domain superfamily/Winged helix DNA-binding domain"/>
    <property type="match status" value="1"/>
</dbReference>
<comment type="caution">
    <text evidence="6">The sequence shown here is derived from an EMBL/GenBank/DDBJ whole genome shotgun (WGS) entry which is preliminary data.</text>
</comment>
<dbReference type="SUPFAM" id="SSF55781">
    <property type="entry name" value="GAF domain-like"/>
    <property type="match status" value="1"/>
</dbReference>
<dbReference type="Pfam" id="PF01614">
    <property type="entry name" value="IclR_C"/>
    <property type="match status" value="1"/>
</dbReference>
<protein>
    <recommendedName>
        <fullName evidence="8">IclR family transcriptional regulator</fullName>
    </recommendedName>
</protein>
<dbReference type="GO" id="GO:0003677">
    <property type="term" value="F:DNA binding"/>
    <property type="evidence" value="ECO:0007669"/>
    <property type="project" value="UniProtKB-KW"/>
</dbReference>
<feature type="domain" description="HTH iclR-type" evidence="4">
    <location>
        <begin position="4"/>
        <end position="65"/>
    </location>
</feature>
<dbReference type="GO" id="GO:0045892">
    <property type="term" value="P:negative regulation of DNA-templated transcription"/>
    <property type="evidence" value="ECO:0007669"/>
    <property type="project" value="TreeGrafter"/>
</dbReference>
<evidence type="ECO:0000259" key="5">
    <source>
        <dbReference type="PROSITE" id="PS51078"/>
    </source>
</evidence>
<name>V6IWH2_9BACL</name>
<keyword evidence="1" id="KW-0805">Transcription regulation</keyword>
<dbReference type="PANTHER" id="PTHR30136">
    <property type="entry name" value="HELIX-TURN-HELIX TRANSCRIPTIONAL REGULATOR, ICLR FAMILY"/>
    <property type="match status" value="1"/>
</dbReference>
<dbReference type="SUPFAM" id="SSF46785">
    <property type="entry name" value="Winged helix' DNA-binding domain"/>
    <property type="match status" value="1"/>
</dbReference>
<dbReference type="InterPro" id="IPR029016">
    <property type="entry name" value="GAF-like_dom_sf"/>
</dbReference>
<dbReference type="eggNOG" id="COG1414">
    <property type="taxonomic scope" value="Bacteria"/>
</dbReference>
<dbReference type="PANTHER" id="PTHR30136:SF24">
    <property type="entry name" value="HTH-TYPE TRANSCRIPTIONAL REPRESSOR ALLR"/>
    <property type="match status" value="1"/>
</dbReference>
<dbReference type="Pfam" id="PF09339">
    <property type="entry name" value="HTH_IclR"/>
    <property type="match status" value="1"/>
</dbReference>
<evidence type="ECO:0000259" key="4">
    <source>
        <dbReference type="PROSITE" id="PS51077"/>
    </source>
</evidence>
<dbReference type="InterPro" id="IPR036390">
    <property type="entry name" value="WH_DNA-bd_sf"/>
</dbReference>
<evidence type="ECO:0000313" key="6">
    <source>
        <dbReference type="EMBL" id="EST11607.1"/>
    </source>
</evidence>
<dbReference type="InterPro" id="IPR036388">
    <property type="entry name" value="WH-like_DNA-bd_sf"/>
</dbReference>
<organism evidence="6 7">
    <name type="scientific">Sporolactobacillus laevolacticus DSM 442</name>
    <dbReference type="NCBI Taxonomy" id="1395513"/>
    <lineage>
        <taxon>Bacteria</taxon>
        <taxon>Bacillati</taxon>
        <taxon>Bacillota</taxon>
        <taxon>Bacilli</taxon>
        <taxon>Bacillales</taxon>
        <taxon>Sporolactobacillaceae</taxon>
        <taxon>Sporolactobacillus</taxon>
    </lineage>
</organism>
<keyword evidence="7" id="KW-1185">Reference proteome</keyword>
<accession>V6IWH2</accession>
<dbReference type="InterPro" id="IPR014757">
    <property type="entry name" value="Tscrpt_reg_IclR_C"/>
</dbReference>
<dbReference type="InterPro" id="IPR011991">
    <property type="entry name" value="ArsR-like_HTH"/>
</dbReference>